<evidence type="ECO:0000313" key="1">
    <source>
        <dbReference type="EMBL" id="EEP81848.1"/>
    </source>
</evidence>
<dbReference type="RefSeq" id="XP_002583746.1">
    <property type="nucleotide sequence ID" value="XM_002583700.1"/>
</dbReference>
<gene>
    <name evidence="1" type="ORF">UREG_06713</name>
</gene>
<dbReference type="KEGG" id="ure:UREG_06713"/>
<dbReference type="GeneID" id="8442901"/>
<name>C4JVX1_UNCRE</name>
<dbReference type="InParanoid" id="C4JVX1"/>
<dbReference type="HOGENOM" id="CLU_2544302_0_0_1"/>
<reference evidence="2" key="1">
    <citation type="journal article" date="2009" name="Genome Res.">
        <title>Comparative genomic analyses of the human fungal pathogens Coccidioides and their relatives.</title>
        <authorList>
            <person name="Sharpton T.J."/>
            <person name="Stajich J.E."/>
            <person name="Rounsley S.D."/>
            <person name="Gardner M.J."/>
            <person name="Wortman J.R."/>
            <person name="Jordar V.S."/>
            <person name="Maiti R."/>
            <person name="Kodira C.D."/>
            <person name="Neafsey D.E."/>
            <person name="Zeng Q."/>
            <person name="Hung C.-Y."/>
            <person name="McMahan C."/>
            <person name="Muszewska A."/>
            <person name="Grynberg M."/>
            <person name="Mandel M.A."/>
            <person name="Kellner E.M."/>
            <person name="Barker B.M."/>
            <person name="Galgiani J.N."/>
            <person name="Orbach M.J."/>
            <person name="Kirkland T.N."/>
            <person name="Cole G.T."/>
            <person name="Henn M.R."/>
            <person name="Birren B.W."/>
            <person name="Taylor J.W."/>
        </authorList>
    </citation>
    <scope>NUCLEOTIDE SEQUENCE [LARGE SCALE GENOMIC DNA]</scope>
    <source>
        <strain evidence="2">UAMH 1704</strain>
    </source>
</reference>
<evidence type="ECO:0000313" key="2">
    <source>
        <dbReference type="Proteomes" id="UP000002058"/>
    </source>
</evidence>
<sequence length="83" mass="9328">MFNDADNGTTRSQPAIFRLHQTATNYGVHSTALIMASTSVAPAQLWLVLQGEQCDHDLIRQDADAPMEEATTCRYIYLLMNQR</sequence>
<organism evidence="1 2">
    <name type="scientific">Uncinocarpus reesii (strain UAMH 1704)</name>
    <dbReference type="NCBI Taxonomy" id="336963"/>
    <lineage>
        <taxon>Eukaryota</taxon>
        <taxon>Fungi</taxon>
        <taxon>Dikarya</taxon>
        <taxon>Ascomycota</taxon>
        <taxon>Pezizomycotina</taxon>
        <taxon>Eurotiomycetes</taxon>
        <taxon>Eurotiomycetidae</taxon>
        <taxon>Onygenales</taxon>
        <taxon>Onygenaceae</taxon>
        <taxon>Uncinocarpus</taxon>
    </lineage>
</organism>
<proteinExistence type="predicted"/>
<dbReference type="AlphaFoldDB" id="C4JVX1"/>
<protein>
    <submittedName>
        <fullName evidence="1">Uncharacterized protein</fullName>
    </submittedName>
</protein>
<dbReference type="Proteomes" id="UP000002058">
    <property type="component" value="Unassembled WGS sequence"/>
</dbReference>
<keyword evidence="2" id="KW-1185">Reference proteome</keyword>
<dbReference type="VEuPathDB" id="FungiDB:UREG_06713"/>
<accession>C4JVX1</accession>
<dbReference type="EMBL" id="CH476618">
    <property type="protein sequence ID" value="EEP81848.1"/>
    <property type="molecule type" value="Genomic_DNA"/>
</dbReference>